<keyword evidence="4" id="KW-1185">Reference proteome</keyword>
<name>A0A318RKB8_WILLI</name>
<evidence type="ECO:0000259" key="2">
    <source>
        <dbReference type="Pfam" id="PF20789"/>
    </source>
</evidence>
<dbReference type="EMBL" id="QJSP01000008">
    <property type="protein sequence ID" value="PYE16311.1"/>
    <property type="molecule type" value="Genomic_DNA"/>
</dbReference>
<evidence type="ECO:0000313" key="3">
    <source>
        <dbReference type="EMBL" id="PYE16311.1"/>
    </source>
</evidence>
<gene>
    <name evidence="3" type="ORF">DFR67_10862</name>
</gene>
<dbReference type="InterPro" id="IPR029069">
    <property type="entry name" value="HotDog_dom_sf"/>
</dbReference>
<evidence type="ECO:0000313" key="4">
    <source>
        <dbReference type="Proteomes" id="UP000247591"/>
    </source>
</evidence>
<organism evidence="3 4">
    <name type="scientific">Williamsia limnetica</name>
    <dbReference type="NCBI Taxonomy" id="882452"/>
    <lineage>
        <taxon>Bacteria</taxon>
        <taxon>Bacillati</taxon>
        <taxon>Actinomycetota</taxon>
        <taxon>Actinomycetes</taxon>
        <taxon>Mycobacteriales</taxon>
        <taxon>Nocardiaceae</taxon>
        <taxon>Williamsia</taxon>
    </lineage>
</organism>
<dbReference type="Pfam" id="PF13622">
    <property type="entry name" value="4HBT_3"/>
    <property type="match status" value="1"/>
</dbReference>
<dbReference type="SUPFAM" id="SSF54637">
    <property type="entry name" value="Thioesterase/thiol ester dehydrase-isomerase"/>
    <property type="match status" value="1"/>
</dbReference>
<dbReference type="InterPro" id="IPR049450">
    <property type="entry name" value="ACOT8-like_C"/>
</dbReference>
<feature type="domain" description="Acyl-CoA thioesterase-like N-terminal HotDog" evidence="1">
    <location>
        <begin position="41"/>
        <end position="122"/>
    </location>
</feature>
<protein>
    <submittedName>
        <fullName evidence="3">Acyl-coenzyme A thioesterase PaaI-like protein</fullName>
    </submittedName>
</protein>
<accession>A0A318RKB8</accession>
<dbReference type="AlphaFoldDB" id="A0A318RKB8"/>
<dbReference type="Gene3D" id="2.40.160.210">
    <property type="entry name" value="Acyl-CoA thioesterase, double hotdog domain"/>
    <property type="match status" value="1"/>
</dbReference>
<dbReference type="Pfam" id="PF20789">
    <property type="entry name" value="4HBT_3C"/>
    <property type="match status" value="1"/>
</dbReference>
<dbReference type="InterPro" id="IPR049449">
    <property type="entry name" value="TesB_ACOT8-like_N"/>
</dbReference>
<comment type="caution">
    <text evidence="3">The sequence shown here is derived from an EMBL/GenBank/DDBJ whole genome shotgun (WGS) entry which is preliminary data.</text>
</comment>
<dbReference type="InterPro" id="IPR042171">
    <property type="entry name" value="Acyl-CoA_hotdog"/>
</dbReference>
<proteinExistence type="predicted"/>
<reference evidence="3 4" key="1">
    <citation type="submission" date="2018-06" db="EMBL/GenBank/DDBJ databases">
        <title>Genomic Encyclopedia of Type Strains, Phase IV (KMG-IV): sequencing the most valuable type-strain genomes for metagenomic binning, comparative biology and taxonomic classification.</title>
        <authorList>
            <person name="Goeker M."/>
        </authorList>
    </citation>
    <scope>NUCLEOTIDE SEQUENCE [LARGE SCALE GENOMIC DNA]</scope>
    <source>
        <strain evidence="3 4">DSM 45521</strain>
    </source>
</reference>
<evidence type="ECO:0000259" key="1">
    <source>
        <dbReference type="Pfam" id="PF13622"/>
    </source>
</evidence>
<sequence>MKNVVVTAALGGTISAVTESLSFFTTCADPAELIPTEWATSAWSSETLNGPAICGAAARALELEFGGPDFVPARFTIDLYKAAKNLPTVFRTRQLRAGRRIVLADVEVTQHDVAVARATVVYLRKSSAPPGAEWVPAADFYPPERMPTDNESTHPWLNTDRTGWTQSIAEHQNADRKRAWGASLPVVPGEPASPFVHAVQSAESASLVTNLGTAGIGYINCDVTMAISRLPEGLLLGVEADSHITADGISVGTATLYDDRGPYGTSVVTALSNAAVQVDFSRSPSGQ</sequence>
<feature type="domain" description="Acyl-CoA thioesterase-like C-terminal" evidence="2">
    <location>
        <begin position="153"/>
        <end position="266"/>
    </location>
</feature>
<dbReference type="Proteomes" id="UP000247591">
    <property type="component" value="Unassembled WGS sequence"/>
</dbReference>